<dbReference type="PIRSF" id="PIRSF004789">
    <property type="entry name" value="DR1281"/>
    <property type="match status" value="1"/>
</dbReference>
<organism evidence="3 4">
    <name type="scientific">candidate division WWE3 bacterium</name>
    <dbReference type="NCBI Taxonomy" id="2053526"/>
    <lineage>
        <taxon>Bacteria</taxon>
        <taxon>Katanobacteria</taxon>
    </lineage>
</organism>
<sequence length="266" mass="28329">MFTILYLGDIVGKLGRKAVQTALPDLKMRYKPDLVIGNVENLTHGVGISPKAMREMLDAGVNAFTSGNHIWGNPEGTPLLDDAEWKLVRPANVPASKKGRGSIVLNMNGVRVLLINLMGSLFTTTADDVSNAFPALDDILKTNEGMYDVAFVDMHAELTAEKEALGHYADGRVAAVIGSHTHVPTADAKILPGGTAYCTDAGRVGAYTSVLGFEPSSVINRFLTGERTPYTLPDRGKAELNGVVITADPATGKAVTIVPIRNLVEC</sequence>
<dbReference type="InterPro" id="IPR005235">
    <property type="entry name" value="YmdB-like"/>
</dbReference>
<dbReference type="Pfam" id="PF13277">
    <property type="entry name" value="YmdB"/>
    <property type="match status" value="1"/>
</dbReference>
<accession>A0A928Y4S8</accession>
<feature type="active site" description="Proton donor" evidence="1">
    <location>
        <position position="69"/>
    </location>
</feature>
<protein>
    <submittedName>
        <fullName evidence="3">YmdB family metallophosphoesterase</fullName>
    </submittedName>
</protein>
<dbReference type="SUPFAM" id="SSF56300">
    <property type="entry name" value="Metallo-dependent phosphatases"/>
    <property type="match status" value="1"/>
</dbReference>
<evidence type="ECO:0000313" key="4">
    <source>
        <dbReference type="Proteomes" id="UP000710385"/>
    </source>
</evidence>
<proteinExistence type="predicted"/>
<dbReference type="GO" id="GO:0004113">
    <property type="term" value="F:2',3'-cyclic-nucleotide 3'-phosphodiesterase activity"/>
    <property type="evidence" value="ECO:0007669"/>
    <property type="project" value="TreeGrafter"/>
</dbReference>
<keyword evidence="2" id="KW-0479">Metal-binding</keyword>
<dbReference type="EMBL" id="JABTTY010000001">
    <property type="protein sequence ID" value="MBE7525145.1"/>
    <property type="molecule type" value="Genomic_DNA"/>
</dbReference>
<feature type="binding site" evidence="2">
    <location>
        <position position="68"/>
    </location>
    <ligand>
        <name>Fe cation</name>
        <dbReference type="ChEBI" id="CHEBI:24875"/>
        <label>2</label>
    </ligand>
</feature>
<dbReference type="GO" id="GO:0046872">
    <property type="term" value="F:metal ion binding"/>
    <property type="evidence" value="ECO:0007669"/>
    <property type="project" value="UniProtKB-KW"/>
</dbReference>
<evidence type="ECO:0000256" key="1">
    <source>
        <dbReference type="PIRSR" id="PIRSR004789-50"/>
    </source>
</evidence>
<gene>
    <name evidence="3" type="ORF">HS096_02000</name>
</gene>
<dbReference type="InterPro" id="IPR029052">
    <property type="entry name" value="Metallo-depent_PP-like"/>
</dbReference>
<feature type="binding site" evidence="2">
    <location>
        <position position="40"/>
    </location>
    <ligand>
        <name>Fe cation</name>
        <dbReference type="ChEBI" id="CHEBI:24875"/>
        <label>2</label>
    </ligand>
</feature>
<feature type="binding site" evidence="2">
    <location>
        <position position="40"/>
    </location>
    <ligand>
        <name>Fe cation</name>
        <dbReference type="ChEBI" id="CHEBI:24875"/>
        <label>1</label>
    </ligand>
</feature>
<feature type="binding site" evidence="2">
    <location>
        <position position="155"/>
    </location>
    <ligand>
        <name>Fe cation</name>
        <dbReference type="ChEBI" id="CHEBI:24875"/>
        <label>2</label>
    </ligand>
</feature>
<evidence type="ECO:0000313" key="3">
    <source>
        <dbReference type="EMBL" id="MBE7525145.1"/>
    </source>
</evidence>
<name>A0A928Y4S8_UNCKA</name>
<feature type="binding site" evidence="2">
    <location>
        <position position="9"/>
    </location>
    <ligand>
        <name>Fe cation</name>
        <dbReference type="ChEBI" id="CHEBI:24875"/>
        <label>1</label>
    </ligand>
</feature>
<feature type="binding site" evidence="2">
    <location>
        <position position="41"/>
    </location>
    <ligand>
        <name>Fe cation</name>
        <dbReference type="ChEBI" id="CHEBI:24875"/>
        <label>1</label>
    </ligand>
</feature>
<comment type="caution">
    <text evidence="3">The sequence shown here is derived from an EMBL/GenBank/DDBJ whole genome shotgun (WGS) entry which is preliminary data.</text>
</comment>
<feature type="binding site" evidence="2">
    <location>
        <position position="182"/>
    </location>
    <ligand>
        <name>Fe cation</name>
        <dbReference type="ChEBI" id="CHEBI:24875"/>
        <label>1</label>
    </ligand>
</feature>
<dbReference type="PANTHER" id="PTHR36303:SF1">
    <property type="entry name" value="2',3'-CYCLIC-NUCLEOTIDE 2'-PHOSPHODIESTERASE"/>
    <property type="match status" value="1"/>
</dbReference>
<dbReference type="Gene3D" id="3.60.21.10">
    <property type="match status" value="1"/>
</dbReference>
<reference evidence="3" key="1">
    <citation type="submission" date="2020-05" db="EMBL/GenBank/DDBJ databases">
        <title>High-Quality Genomes of Partial-Nitritation/Anammox System by Hierarchical Clustering Based Hybrid Assembly.</title>
        <authorList>
            <person name="Liu L."/>
            <person name="Wang Y."/>
            <person name="Che Y."/>
            <person name="Chen Y."/>
            <person name="Xia Y."/>
            <person name="Luo R."/>
            <person name="Cheng S.H."/>
            <person name="Zheng C."/>
            <person name="Zhang T."/>
        </authorList>
    </citation>
    <scope>NUCLEOTIDE SEQUENCE</scope>
    <source>
        <strain evidence="3">H1_PAT1</strain>
    </source>
</reference>
<dbReference type="PANTHER" id="PTHR36303">
    <property type="entry name" value="2',3'-CYCLIC-NUCLEOTIDE 2'-PHOSPHODIESTERASE"/>
    <property type="match status" value="1"/>
</dbReference>
<dbReference type="AlphaFoldDB" id="A0A928Y4S8"/>
<evidence type="ECO:0000256" key="2">
    <source>
        <dbReference type="PIRSR" id="PIRSR004789-51"/>
    </source>
</evidence>
<dbReference type="Proteomes" id="UP000710385">
    <property type="component" value="Unassembled WGS sequence"/>
</dbReference>
<feature type="binding site" evidence="2">
    <location>
        <position position="180"/>
    </location>
    <ligand>
        <name>Fe cation</name>
        <dbReference type="ChEBI" id="CHEBI:24875"/>
        <label>2</label>
    </ligand>
</feature>